<protein>
    <submittedName>
        <fullName evidence="2">Chromosome 21 SCAF14785, whole genome shotgun sequence</fullName>
    </submittedName>
</protein>
<organism evidence="2">
    <name type="scientific">Tetraodon nigroviridis</name>
    <name type="common">Spotted green pufferfish</name>
    <name type="synonym">Chelonodon nigroviridis</name>
    <dbReference type="NCBI Taxonomy" id="99883"/>
    <lineage>
        <taxon>Eukaryota</taxon>
        <taxon>Metazoa</taxon>
        <taxon>Chordata</taxon>
        <taxon>Craniata</taxon>
        <taxon>Vertebrata</taxon>
        <taxon>Euteleostomi</taxon>
        <taxon>Actinopterygii</taxon>
        <taxon>Neopterygii</taxon>
        <taxon>Teleostei</taxon>
        <taxon>Neoteleostei</taxon>
        <taxon>Acanthomorphata</taxon>
        <taxon>Eupercaria</taxon>
        <taxon>Tetraodontiformes</taxon>
        <taxon>Tetradontoidea</taxon>
        <taxon>Tetraodontidae</taxon>
        <taxon>Tetraodon</taxon>
    </lineage>
</organism>
<feature type="region of interest" description="Disordered" evidence="1">
    <location>
        <begin position="23"/>
        <end position="48"/>
    </location>
</feature>
<proteinExistence type="predicted"/>
<reference evidence="2" key="1">
    <citation type="journal article" date="2004" name="Nature">
        <title>Genome duplication in the teleost fish Tetraodon nigroviridis reveals the early vertebrate proto-karyotype.</title>
        <authorList>
            <person name="Jaillon O."/>
            <person name="Aury J.-M."/>
            <person name="Brunet F."/>
            <person name="Petit J.-L."/>
            <person name="Stange-Thomann N."/>
            <person name="Mauceli E."/>
            <person name="Bouneau L."/>
            <person name="Fischer C."/>
            <person name="Ozouf-Costaz C."/>
            <person name="Bernot A."/>
            <person name="Nicaud S."/>
            <person name="Jaffe D."/>
            <person name="Fisher S."/>
            <person name="Lutfalla G."/>
            <person name="Dossat C."/>
            <person name="Segurens B."/>
            <person name="Dasilva C."/>
            <person name="Salanoubat M."/>
            <person name="Levy M."/>
            <person name="Boudet N."/>
            <person name="Castellano S."/>
            <person name="Anthouard V."/>
            <person name="Jubin C."/>
            <person name="Castelli V."/>
            <person name="Katinka M."/>
            <person name="Vacherie B."/>
            <person name="Biemont C."/>
            <person name="Skalli Z."/>
            <person name="Cattolico L."/>
            <person name="Poulain J."/>
            <person name="De Berardinis V."/>
            <person name="Cruaud C."/>
            <person name="Duprat S."/>
            <person name="Brottier P."/>
            <person name="Coutanceau J.-P."/>
            <person name="Gouzy J."/>
            <person name="Parra G."/>
            <person name="Lardier G."/>
            <person name="Chapple C."/>
            <person name="McKernan K.J."/>
            <person name="McEwan P."/>
            <person name="Bosak S."/>
            <person name="Kellis M."/>
            <person name="Volff J.-N."/>
            <person name="Guigo R."/>
            <person name="Zody M.C."/>
            <person name="Mesirov J."/>
            <person name="Lindblad-Toh K."/>
            <person name="Birren B."/>
            <person name="Nusbaum C."/>
            <person name="Kahn D."/>
            <person name="Robinson-Rechavi M."/>
            <person name="Laudet V."/>
            <person name="Schachter V."/>
            <person name="Quetier F."/>
            <person name="Saurin W."/>
            <person name="Scarpelli C."/>
            <person name="Wincker P."/>
            <person name="Lander E.S."/>
            <person name="Weissenbach J."/>
            <person name="Roest Crollius H."/>
        </authorList>
    </citation>
    <scope>NUCLEOTIDE SEQUENCE [LARGE SCALE GENOMIC DNA]</scope>
</reference>
<sequence>MVVSSGQLGPTVLMDYTSALLGKRTPPTPLPPLTMPRPVSSLKRLQDGGEHAAEPLNLRVFISPSGGRLSYLPPPVENPILNKSDIIFTEMRCLPVSTLSASRERR</sequence>
<evidence type="ECO:0000256" key="1">
    <source>
        <dbReference type="SAM" id="MobiDB-lite"/>
    </source>
</evidence>
<reference evidence="2" key="2">
    <citation type="submission" date="2004-02" db="EMBL/GenBank/DDBJ databases">
        <authorList>
            <consortium name="Genoscope"/>
            <consortium name="Whitehead Institute Centre for Genome Research"/>
        </authorList>
    </citation>
    <scope>NUCLEOTIDE SEQUENCE</scope>
</reference>
<evidence type="ECO:0000313" key="2">
    <source>
        <dbReference type="EMBL" id="CAG05985.1"/>
    </source>
</evidence>
<dbReference type="KEGG" id="tng:GSTEN00026194G001"/>
<accession>Q4S047</accession>
<dbReference type="EMBL" id="CAAE01014785">
    <property type="protein sequence ID" value="CAG05985.1"/>
    <property type="molecule type" value="Genomic_DNA"/>
</dbReference>
<feature type="compositionally biased region" description="Pro residues" evidence="1">
    <location>
        <begin position="26"/>
        <end position="35"/>
    </location>
</feature>
<name>Q4S047_TETNG</name>
<dbReference type="AlphaFoldDB" id="Q4S047"/>
<gene>
    <name evidence="2" type="ORF">GSTENG00026194001</name>
</gene>